<evidence type="ECO:0000313" key="3">
    <source>
        <dbReference type="EMBL" id="RHZ81043.1"/>
    </source>
</evidence>
<dbReference type="PANTHER" id="PTHR46128">
    <property type="entry name" value="MITOCHONDRIAL GROUP I INTRON SPLICING FACTOR CCM1"/>
    <property type="match status" value="1"/>
</dbReference>
<feature type="repeat" description="PPR" evidence="2">
    <location>
        <begin position="508"/>
        <end position="542"/>
    </location>
</feature>
<feature type="repeat" description="PPR" evidence="2">
    <location>
        <begin position="438"/>
        <end position="472"/>
    </location>
</feature>
<feature type="repeat" description="PPR" evidence="2">
    <location>
        <begin position="365"/>
        <end position="400"/>
    </location>
</feature>
<dbReference type="OrthoDB" id="185373at2759"/>
<dbReference type="InterPro" id="IPR011990">
    <property type="entry name" value="TPR-like_helical_dom_sf"/>
</dbReference>
<comment type="caution">
    <text evidence="3">The sequence shown here is derived from an EMBL/GenBank/DDBJ whole genome shotgun (WGS) entry which is preliminary data.</text>
</comment>
<dbReference type="AlphaFoldDB" id="A0A397J7Q9"/>
<sequence length="700" mass="82336">MIFLRCSTGLLSFRKSIRYSTLNNCCWKHIQLSLDLPFDKPYKFTKFTRKRGQLKHFEFIGKTQFLIRKPQRLPLIFIRNEFTLSLMLKAENVSDEIEIIDKISKDELANYLEGKILTSKKYKLLFDPVNLENLDDAWKYYQQHEKNELLIAISLKFQIQLLYYSIKLSKLEAARVIISQLHKRRNEMWLKNYLHVMECLTTLNLNEAIRRFKIHMMKKDDFPRFKVLSSLMLALLKNEDILGMEELMFSAEQYFEKSLPPEIYNTMMAGYVKNKGYRRACILLEKMEQKNIAPTRVTYNILLNLCAKIGKKVEALELFDDMIKSNIQPDARTYSALFEAFGRVKNVSQCKHYFAQMISNGIKPNAYTYGILIAACARSGKYAEASKWFHHMVNVSNIQPTLITYTSLLVAWTIQAYYDKRIVDRILEDIKKSGIKLDVIAYTALMHAKAKTYNFAETIRVYQEMLKNGIKPNVYTYTVLITASAKLGDLKTSLRLFEDMKKADIQPNEYTYCSIMDAYAKNRMLSKAFEFHNEMITKGIKPDTTCINCLMDACNRERQVDRVFELYNKLVTDPNLDPDECSITIFIDSCSFNNRANDGKIFFENLVINHKELSERNFYAYINLLGLHKYYNEILDVIKLMKKRRVIPTKLTLLCALHYIRKIKNNQEIVYTIMKMLVDWVEIYIWPTSIDIRRFEQSHR</sequence>
<gene>
    <name evidence="3" type="ORF">Glove_126g25</name>
</gene>
<dbReference type="Gene3D" id="1.25.40.10">
    <property type="entry name" value="Tetratricopeptide repeat domain"/>
    <property type="match status" value="4"/>
</dbReference>
<feature type="repeat" description="PPR" evidence="2">
    <location>
        <begin position="260"/>
        <end position="294"/>
    </location>
</feature>
<dbReference type="Pfam" id="PF13812">
    <property type="entry name" value="PPR_3"/>
    <property type="match status" value="2"/>
</dbReference>
<dbReference type="Pfam" id="PF13041">
    <property type="entry name" value="PPR_2"/>
    <property type="match status" value="1"/>
</dbReference>
<feature type="repeat" description="PPR" evidence="2">
    <location>
        <begin position="295"/>
        <end position="329"/>
    </location>
</feature>
<dbReference type="Proteomes" id="UP000266861">
    <property type="component" value="Unassembled WGS sequence"/>
</dbReference>
<dbReference type="EMBL" id="PQFF01000117">
    <property type="protein sequence ID" value="RHZ81043.1"/>
    <property type="molecule type" value="Genomic_DNA"/>
</dbReference>
<proteinExistence type="inferred from homology"/>
<feature type="repeat" description="PPR" evidence="2">
    <location>
        <begin position="330"/>
        <end position="364"/>
    </location>
</feature>
<accession>A0A397J7Q9</accession>
<dbReference type="InterPro" id="IPR002885">
    <property type="entry name" value="PPR_rpt"/>
</dbReference>
<evidence type="ECO:0008006" key="5">
    <source>
        <dbReference type="Google" id="ProtNLM"/>
    </source>
</evidence>
<dbReference type="InterPro" id="IPR050872">
    <property type="entry name" value="PPR_P_subfamily"/>
</dbReference>
<dbReference type="PANTHER" id="PTHR46128:SF329">
    <property type="entry name" value="MITOCHONDRIAL GROUP I INTRON SPLICING FACTOR DMR1"/>
    <property type="match status" value="1"/>
</dbReference>
<protein>
    <recommendedName>
        <fullName evidence="5">Pentacotripeptide-repeat region of PRORP domain-containing protein</fullName>
    </recommendedName>
</protein>
<dbReference type="STRING" id="1348612.A0A397J7Q9"/>
<feature type="repeat" description="PPR" evidence="2">
    <location>
        <begin position="473"/>
        <end position="507"/>
    </location>
</feature>
<dbReference type="Pfam" id="PF01535">
    <property type="entry name" value="PPR"/>
    <property type="match status" value="2"/>
</dbReference>
<evidence type="ECO:0000256" key="2">
    <source>
        <dbReference type="PROSITE-ProRule" id="PRU00708"/>
    </source>
</evidence>
<name>A0A397J7Q9_9GLOM</name>
<evidence type="ECO:0000256" key="1">
    <source>
        <dbReference type="ARBA" id="ARBA00007626"/>
    </source>
</evidence>
<comment type="similarity">
    <text evidence="1">Belongs to the PPR family. P subfamily.</text>
</comment>
<reference evidence="3 4" key="1">
    <citation type="submission" date="2018-08" db="EMBL/GenBank/DDBJ databases">
        <title>Genome and evolution of the arbuscular mycorrhizal fungus Diversispora epigaea (formerly Glomus versiforme) and its bacterial endosymbionts.</title>
        <authorList>
            <person name="Sun X."/>
            <person name="Fei Z."/>
            <person name="Harrison M."/>
        </authorList>
    </citation>
    <scope>NUCLEOTIDE SEQUENCE [LARGE SCALE GENOMIC DNA]</scope>
    <source>
        <strain evidence="3 4">IT104</strain>
    </source>
</reference>
<dbReference type="NCBIfam" id="TIGR00756">
    <property type="entry name" value="PPR"/>
    <property type="match status" value="6"/>
</dbReference>
<organism evidence="3 4">
    <name type="scientific">Diversispora epigaea</name>
    <dbReference type="NCBI Taxonomy" id="1348612"/>
    <lineage>
        <taxon>Eukaryota</taxon>
        <taxon>Fungi</taxon>
        <taxon>Fungi incertae sedis</taxon>
        <taxon>Mucoromycota</taxon>
        <taxon>Glomeromycotina</taxon>
        <taxon>Glomeromycetes</taxon>
        <taxon>Diversisporales</taxon>
        <taxon>Diversisporaceae</taxon>
        <taxon>Diversispora</taxon>
    </lineage>
</organism>
<dbReference type="PROSITE" id="PS51375">
    <property type="entry name" value="PPR"/>
    <property type="match status" value="7"/>
</dbReference>
<dbReference type="SUPFAM" id="SSF48452">
    <property type="entry name" value="TPR-like"/>
    <property type="match status" value="1"/>
</dbReference>
<keyword evidence="4" id="KW-1185">Reference proteome</keyword>
<evidence type="ECO:0000313" key="4">
    <source>
        <dbReference type="Proteomes" id="UP000266861"/>
    </source>
</evidence>